<gene>
    <name evidence="2" type="ORF">GALL_523070</name>
</gene>
<name>A0A1J5P3L2_9ZZZZ</name>
<sequence length="100" mass="11035">MSKFATRLLTLAMYAIALAMAPVATPVKAATSSSKHMKHRKKIQRSPGFGDSWSAGQARPVTRPYYGTGEVCPGMGRSFDCKIWPPPYDEDPDRKVPARH</sequence>
<accession>A0A1J5P3L2</accession>
<feature type="region of interest" description="Disordered" evidence="1">
    <location>
        <begin position="31"/>
        <end position="55"/>
    </location>
</feature>
<dbReference type="AlphaFoldDB" id="A0A1J5P3L2"/>
<reference evidence="2" key="1">
    <citation type="submission" date="2016-10" db="EMBL/GenBank/DDBJ databases">
        <title>Sequence of Gallionella enrichment culture.</title>
        <authorList>
            <person name="Poehlein A."/>
            <person name="Muehling M."/>
            <person name="Daniel R."/>
        </authorList>
    </citation>
    <scope>NUCLEOTIDE SEQUENCE</scope>
</reference>
<comment type="caution">
    <text evidence="2">The sequence shown here is derived from an EMBL/GenBank/DDBJ whole genome shotgun (WGS) entry which is preliminary data.</text>
</comment>
<feature type="compositionally biased region" description="Basic residues" evidence="1">
    <location>
        <begin position="35"/>
        <end position="44"/>
    </location>
</feature>
<organism evidence="2">
    <name type="scientific">mine drainage metagenome</name>
    <dbReference type="NCBI Taxonomy" id="410659"/>
    <lineage>
        <taxon>unclassified sequences</taxon>
        <taxon>metagenomes</taxon>
        <taxon>ecological metagenomes</taxon>
    </lineage>
</organism>
<evidence type="ECO:0000256" key="1">
    <source>
        <dbReference type="SAM" id="MobiDB-lite"/>
    </source>
</evidence>
<dbReference type="EMBL" id="MLJW01006819">
    <property type="protein sequence ID" value="OIQ66129.1"/>
    <property type="molecule type" value="Genomic_DNA"/>
</dbReference>
<protein>
    <submittedName>
        <fullName evidence="2">Uncharacterized protein</fullName>
    </submittedName>
</protein>
<proteinExistence type="predicted"/>
<evidence type="ECO:0000313" key="2">
    <source>
        <dbReference type="EMBL" id="OIQ66129.1"/>
    </source>
</evidence>